<dbReference type="InterPro" id="IPR036291">
    <property type="entry name" value="NAD(P)-bd_dom_sf"/>
</dbReference>
<gene>
    <name evidence="1" type="ORF">EV421DRAFT_2021764</name>
</gene>
<dbReference type="EMBL" id="JAUEPT010000050">
    <property type="protein sequence ID" value="KAK0437201.1"/>
    <property type="molecule type" value="Genomic_DNA"/>
</dbReference>
<dbReference type="AlphaFoldDB" id="A0AA39J8L1"/>
<reference evidence="1" key="1">
    <citation type="submission" date="2023-06" db="EMBL/GenBank/DDBJ databases">
        <authorList>
            <consortium name="Lawrence Berkeley National Laboratory"/>
            <person name="Ahrendt S."/>
            <person name="Sahu N."/>
            <person name="Indic B."/>
            <person name="Wong-Bajracharya J."/>
            <person name="Merenyi Z."/>
            <person name="Ke H.-M."/>
            <person name="Monk M."/>
            <person name="Kocsube S."/>
            <person name="Drula E."/>
            <person name="Lipzen A."/>
            <person name="Balint B."/>
            <person name="Henrissat B."/>
            <person name="Andreopoulos B."/>
            <person name="Martin F.M."/>
            <person name="Harder C.B."/>
            <person name="Rigling D."/>
            <person name="Ford K.L."/>
            <person name="Foster G.D."/>
            <person name="Pangilinan J."/>
            <person name="Papanicolaou A."/>
            <person name="Barry K."/>
            <person name="LaButti K."/>
            <person name="Viragh M."/>
            <person name="Koriabine M."/>
            <person name="Yan M."/>
            <person name="Riley R."/>
            <person name="Champramary S."/>
            <person name="Plett K.L."/>
            <person name="Tsai I.J."/>
            <person name="Slot J."/>
            <person name="Sipos G."/>
            <person name="Plett J."/>
            <person name="Nagy L.G."/>
            <person name="Grigoriev I.V."/>
        </authorList>
    </citation>
    <scope>NUCLEOTIDE SEQUENCE</scope>
    <source>
        <strain evidence="1">FPL87.14</strain>
    </source>
</reference>
<evidence type="ECO:0008006" key="3">
    <source>
        <dbReference type="Google" id="ProtNLM"/>
    </source>
</evidence>
<proteinExistence type="predicted"/>
<accession>A0AA39J8L1</accession>
<evidence type="ECO:0000313" key="1">
    <source>
        <dbReference type="EMBL" id="KAK0437201.1"/>
    </source>
</evidence>
<name>A0AA39J8L1_9AGAR</name>
<dbReference type="SUPFAM" id="SSF51735">
    <property type="entry name" value="NAD(P)-binding Rossmann-fold domains"/>
    <property type="match status" value="1"/>
</dbReference>
<sequence length="209" mass="22248">MSRTTAIITDSAEGTWKTLARNGFNVAINDLPSEKAKLVEVVNEVVFNVRLVSDFGSIDTVVGIGSLGPLPFMESNGSVIALWLTATAYGASAVACWESTAKLPKPALEYTWLRKDRTVPTVLPTSFWELARCPLPQGIGQPEDAASVGAYLASKEAHCISERSGSIRAKPRTSAIASMHPITEKSIITGAAKSESYLTPSPIPPSPFS</sequence>
<dbReference type="Proteomes" id="UP001175226">
    <property type="component" value="Unassembled WGS sequence"/>
</dbReference>
<protein>
    <recommendedName>
        <fullName evidence="3">NAD(P)-binding protein</fullName>
    </recommendedName>
</protein>
<organism evidence="1 2">
    <name type="scientific">Armillaria borealis</name>
    <dbReference type="NCBI Taxonomy" id="47425"/>
    <lineage>
        <taxon>Eukaryota</taxon>
        <taxon>Fungi</taxon>
        <taxon>Dikarya</taxon>
        <taxon>Basidiomycota</taxon>
        <taxon>Agaricomycotina</taxon>
        <taxon>Agaricomycetes</taxon>
        <taxon>Agaricomycetidae</taxon>
        <taxon>Agaricales</taxon>
        <taxon>Marasmiineae</taxon>
        <taxon>Physalacriaceae</taxon>
        <taxon>Armillaria</taxon>
    </lineage>
</organism>
<keyword evidence="2" id="KW-1185">Reference proteome</keyword>
<evidence type="ECO:0000313" key="2">
    <source>
        <dbReference type="Proteomes" id="UP001175226"/>
    </source>
</evidence>
<comment type="caution">
    <text evidence="1">The sequence shown here is derived from an EMBL/GenBank/DDBJ whole genome shotgun (WGS) entry which is preliminary data.</text>
</comment>